<dbReference type="FunFam" id="3.50.50.60:FF:000228">
    <property type="entry name" value="FAD-containing monooxygenase EthA"/>
    <property type="match status" value="1"/>
</dbReference>
<evidence type="ECO:0000256" key="1">
    <source>
        <dbReference type="ARBA" id="ARBA00001974"/>
    </source>
</evidence>
<evidence type="ECO:0000256" key="3">
    <source>
        <dbReference type="ARBA" id="ARBA00022630"/>
    </source>
</evidence>
<keyword evidence="4" id="KW-0274">FAD</keyword>
<dbReference type="InterPro" id="IPR051820">
    <property type="entry name" value="FAD-binding_MO"/>
</dbReference>
<comment type="caution">
    <text evidence="8">The sequence shown here is derived from an EMBL/GenBank/DDBJ whole genome shotgun (WGS) entry which is preliminary data.</text>
</comment>
<dbReference type="PANTHER" id="PTHR43872">
    <property type="entry name" value="MONOOXYGENASE, PUTATIVE (AFU_ORTHOLOGUE AFUA_8G02570)-RELATED"/>
    <property type="match status" value="1"/>
</dbReference>
<evidence type="ECO:0000256" key="4">
    <source>
        <dbReference type="ARBA" id="ARBA00022827"/>
    </source>
</evidence>
<organism evidence="8 9">
    <name type="scientific">Nocardioides humilatus</name>
    <dbReference type="NCBI Taxonomy" id="2607660"/>
    <lineage>
        <taxon>Bacteria</taxon>
        <taxon>Bacillati</taxon>
        <taxon>Actinomycetota</taxon>
        <taxon>Actinomycetes</taxon>
        <taxon>Propionibacteriales</taxon>
        <taxon>Nocardioidaceae</taxon>
        <taxon>Nocardioides</taxon>
    </lineage>
</organism>
<keyword evidence="6" id="KW-0560">Oxidoreductase</keyword>
<dbReference type="Gene3D" id="3.50.50.60">
    <property type="entry name" value="FAD/NAD(P)-binding domain"/>
    <property type="match status" value="2"/>
</dbReference>
<gene>
    <name evidence="8" type="ORF">F0U44_00895</name>
</gene>
<comment type="cofactor">
    <cofactor evidence="1">
        <name>FAD</name>
        <dbReference type="ChEBI" id="CHEBI:57692"/>
    </cofactor>
</comment>
<comment type="similarity">
    <text evidence="2">Belongs to the FAD-binding monooxygenase family.</text>
</comment>
<proteinExistence type="inferred from homology"/>
<dbReference type="EMBL" id="VUJV01000001">
    <property type="protein sequence ID" value="KAA1420935.1"/>
    <property type="molecule type" value="Genomic_DNA"/>
</dbReference>
<keyword evidence="7" id="KW-0503">Monooxygenase</keyword>
<evidence type="ECO:0000256" key="2">
    <source>
        <dbReference type="ARBA" id="ARBA00010139"/>
    </source>
</evidence>
<reference evidence="8 9" key="2">
    <citation type="submission" date="2019-09" db="EMBL/GenBank/DDBJ databases">
        <authorList>
            <person name="Jin C."/>
        </authorList>
    </citation>
    <scope>NUCLEOTIDE SEQUENCE [LARGE SCALE GENOMIC DNA]</scope>
    <source>
        <strain evidence="8 9">BN130099</strain>
    </source>
</reference>
<dbReference type="InterPro" id="IPR020946">
    <property type="entry name" value="Flavin_mOase-like"/>
</dbReference>
<evidence type="ECO:0000313" key="8">
    <source>
        <dbReference type="EMBL" id="KAA1420935.1"/>
    </source>
</evidence>
<evidence type="ECO:0000256" key="7">
    <source>
        <dbReference type="ARBA" id="ARBA00023033"/>
    </source>
</evidence>
<keyword evidence="9" id="KW-1185">Reference proteome</keyword>
<dbReference type="Pfam" id="PF13450">
    <property type="entry name" value="NAD_binding_8"/>
    <property type="match status" value="1"/>
</dbReference>
<evidence type="ECO:0000256" key="6">
    <source>
        <dbReference type="ARBA" id="ARBA00023002"/>
    </source>
</evidence>
<dbReference type="GO" id="GO:0004499">
    <property type="term" value="F:N,N-dimethylaniline monooxygenase activity"/>
    <property type="evidence" value="ECO:0007669"/>
    <property type="project" value="InterPro"/>
</dbReference>
<accession>A0A5B1LJM7</accession>
<name>A0A5B1LJM7_9ACTN</name>
<dbReference type="InterPro" id="IPR036188">
    <property type="entry name" value="FAD/NAD-bd_sf"/>
</dbReference>
<dbReference type="AlphaFoldDB" id="A0A5B1LJM7"/>
<dbReference type="Proteomes" id="UP000325003">
    <property type="component" value="Unassembled WGS sequence"/>
</dbReference>
<dbReference type="SUPFAM" id="SSF51905">
    <property type="entry name" value="FAD/NAD(P)-binding domain"/>
    <property type="match status" value="2"/>
</dbReference>
<dbReference type="GO" id="GO:0050660">
    <property type="term" value="F:flavin adenine dinucleotide binding"/>
    <property type="evidence" value="ECO:0007669"/>
    <property type="project" value="InterPro"/>
</dbReference>
<dbReference type="Pfam" id="PF00743">
    <property type="entry name" value="FMO-like"/>
    <property type="match status" value="1"/>
</dbReference>
<keyword evidence="3" id="KW-0285">Flavoprotein</keyword>
<evidence type="ECO:0000313" key="9">
    <source>
        <dbReference type="Proteomes" id="UP000325003"/>
    </source>
</evidence>
<dbReference type="PANTHER" id="PTHR43872:SF1">
    <property type="entry name" value="MONOOXYGENASE, PUTATIVE (AFU_ORTHOLOGUE AFUA_8G02570)-RELATED"/>
    <property type="match status" value="1"/>
</dbReference>
<reference evidence="8 9" key="1">
    <citation type="submission" date="2019-09" db="EMBL/GenBank/DDBJ databases">
        <title>Nocardioides panacisoli sp. nov., isolated from the soil of a ginseng field.</title>
        <authorList>
            <person name="Cho C."/>
        </authorList>
    </citation>
    <scope>NUCLEOTIDE SEQUENCE [LARGE SCALE GENOMIC DNA]</scope>
    <source>
        <strain evidence="8 9">BN130099</strain>
    </source>
</reference>
<evidence type="ECO:0000256" key="5">
    <source>
        <dbReference type="ARBA" id="ARBA00022857"/>
    </source>
</evidence>
<dbReference type="FunFam" id="3.50.50.60:FF:000384">
    <property type="entry name" value="FAD-containing monooxygenase MymA"/>
    <property type="match status" value="1"/>
</dbReference>
<protein>
    <submittedName>
        <fullName evidence="8">NAD(P)/FAD-dependent oxidoreductase</fullName>
    </submittedName>
</protein>
<dbReference type="RefSeq" id="WP_149726395.1">
    <property type="nucleotide sequence ID" value="NZ_VUJV01000001.1"/>
</dbReference>
<keyword evidence="5" id="KW-0521">NADP</keyword>
<dbReference type="GO" id="GO:0050661">
    <property type="term" value="F:NADP binding"/>
    <property type="evidence" value="ECO:0007669"/>
    <property type="project" value="InterPro"/>
</dbReference>
<sequence>MTTSHFDVLIIGAGLSGIGTACQLSSEFPDKTLAVLERRERLGGTWDLFTYPGIRSDSDMFTFGYKFRPWHDTKVLAPGASIREYIADTAREFGIDEKIHYGVKIVGADWSSAENLWTVTALHEATGETRTYTCGFLISCTGYYNYDAGYLPSFPGEEQYEGQRIHPQHWPEDLDYAGKKVVVIGSGATAVTLVPSMAGTAEHVTMLQRSPSYVFSVPGTDKISQVLEKVLPDRLVYKFARQRNIAIQRGLYLACRRWPKAMRRFLLSQVRRKVGPAVDMRHFTPSYMPWDERLCAVPDGDLFRVLKSGEASVATGHIETFTKNGILLKSGEHLEADIIVTATGLDVQMLGGLDLTVDGEARALSSQLTYKAVLVEDIPNLAWIFGYTNAPWTLKSDIAGEYLIRLFRHMERNGHAVVTPRDADGSRLDSGMVDGLQSGYVQRAKDTFPRQGSTSPWKVLMHYGKDSKMLVEDPVDDGLLEFATPAVVAGAAVLAH</sequence>